<dbReference type="Proteomes" id="UP001249020">
    <property type="component" value="Unassembled WGS sequence"/>
</dbReference>
<dbReference type="NCBIfam" id="TIGR00732">
    <property type="entry name" value="dprA"/>
    <property type="match status" value="1"/>
</dbReference>
<dbReference type="Gene3D" id="1.10.10.10">
    <property type="entry name" value="Winged helix-like DNA-binding domain superfamily/Winged helix DNA-binding domain"/>
    <property type="match status" value="1"/>
</dbReference>
<comment type="similarity">
    <text evidence="1">Belongs to the DprA/Smf family.</text>
</comment>
<evidence type="ECO:0000313" key="5">
    <source>
        <dbReference type="Proteomes" id="UP001249020"/>
    </source>
</evidence>
<accession>A0AAW8R5C1</accession>
<dbReference type="GO" id="GO:0009294">
    <property type="term" value="P:DNA-mediated transformation"/>
    <property type="evidence" value="ECO:0007669"/>
    <property type="project" value="InterPro"/>
</dbReference>
<name>A0AAW8R5C1_9ALTE</name>
<evidence type="ECO:0000259" key="3">
    <source>
        <dbReference type="Pfam" id="PF17782"/>
    </source>
</evidence>
<keyword evidence="5" id="KW-1185">Reference proteome</keyword>
<comment type="caution">
    <text evidence="4">The sequence shown here is derived from an EMBL/GenBank/DDBJ whole genome shotgun (WGS) entry which is preliminary data.</text>
</comment>
<dbReference type="EMBL" id="JAVRIE010000009">
    <property type="protein sequence ID" value="MDT0584244.1"/>
    <property type="molecule type" value="Genomic_DNA"/>
</dbReference>
<dbReference type="InterPro" id="IPR057666">
    <property type="entry name" value="DrpA_SLOG"/>
</dbReference>
<dbReference type="PANTHER" id="PTHR43022:SF1">
    <property type="entry name" value="PROTEIN SMF"/>
    <property type="match status" value="1"/>
</dbReference>
<dbReference type="Pfam" id="PF17782">
    <property type="entry name" value="WHD_DprA"/>
    <property type="match status" value="1"/>
</dbReference>
<dbReference type="Gene3D" id="3.40.50.450">
    <property type="match status" value="1"/>
</dbReference>
<dbReference type="Pfam" id="PF02481">
    <property type="entry name" value="DNA_processg_A"/>
    <property type="match status" value="1"/>
</dbReference>
<organism evidence="4 5">
    <name type="scientific">Brumicola blandensis</name>
    <dbReference type="NCBI Taxonomy" id="3075611"/>
    <lineage>
        <taxon>Bacteria</taxon>
        <taxon>Pseudomonadati</taxon>
        <taxon>Pseudomonadota</taxon>
        <taxon>Gammaproteobacteria</taxon>
        <taxon>Alteromonadales</taxon>
        <taxon>Alteromonadaceae</taxon>
        <taxon>Brumicola</taxon>
    </lineage>
</organism>
<dbReference type="PANTHER" id="PTHR43022">
    <property type="entry name" value="PROTEIN SMF"/>
    <property type="match status" value="1"/>
</dbReference>
<feature type="domain" description="Smf/DprA SLOG" evidence="2">
    <location>
        <begin position="82"/>
        <end position="291"/>
    </location>
</feature>
<feature type="domain" description="DprA winged helix" evidence="3">
    <location>
        <begin position="342"/>
        <end position="390"/>
    </location>
</feature>
<evidence type="ECO:0000313" key="4">
    <source>
        <dbReference type="EMBL" id="MDT0584244.1"/>
    </source>
</evidence>
<evidence type="ECO:0000256" key="1">
    <source>
        <dbReference type="ARBA" id="ARBA00006525"/>
    </source>
</evidence>
<evidence type="ECO:0000259" key="2">
    <source>
        <dbReference type="Pfam" id="PF02481"/>
    </source>
</evidence>
<gene>
    <name evidence="4" type="primary">dprA</name>
    <name evidence="4" type="ORF">RM544_16975</name>
</gene>
<dbReference type="RefSeq" id="WP_311363017.1">
    <property type="nucleotide sequence ID" value="NZ_JAVRIE010000009.1"/>
</dbReference>
<dbReference type="InterPro" id="IPR036388">
    <property type="entry name" value="WH-like_DNA-bd_sf"/>
</dbReference>
<sequence length="399" mass="43307">MIYKTEEIRHWLALSSIPNIGIVGLLETASLLNTSLSAITSLHREQLLDLDWSSEQIACLSEPHPFTEVCKKWLNTEANRYIITYECDAYPEQLKAISQAPLILYVHGDYTLLKAPQLAVVGSRHPSVSGLNSTQKIVEQVSRRSSLAITSGLALGIDAQSHKVALASGAPSIAVLGNGIDVVYPKRHASLYKEMIEKGLLVSEFPPSVLPNPKLFPRRNRIISGLSLGTLVAEARIKSGSLVSAKYAMEQGREVFAIPGNIENPLAKGCHHLLKQGAKLVEDAQDIFDELNLYPAKLEQKQGTKKNANQCLASPSLLDSVKTASTCDASNASSDEMAISSEACTHNQVLAAIDFDVTPIDVIAKRSGKPISILLTELLEYELRGLVASTSEGYLKLRA</sequence>
<dbReference type="InterPro" id="IPR003488">
    <property type="entry name" value="DprA"/>
</dbReference>
<protein>
    <submittedName>
        <fullName evidence="4">DNA-processing protein DprA</fullName>
    </submittedName>
</protein>
<dbReference type="SUPFAM" id="SSF102405">
    <property type="entry name" value="MCP/YpsA-like"/>
    <property type="match status" value="1"/>
</dbReference>
<proteinExistence type="inferred from homology"/>
<reference evidence="4 5" key="1">
    <citation type="submission" date="2023-09" db="EMBL/GenBank/DDBJ databases">
        <authorList>
            <person name="Rey-Velasco X."/>
        </authorList>
    </citation>
    <scope>NUCLEOTIDE SEQUENCE [LARGE SCALE GENOMIC DNA]</scope>
    <source>
        <strain evidence="4 5">W409</strain>
    </source>
</reference>
<dbReference type="InterPro" id="IPR041614">
    <property type="entry name" value="DprA_WH"/>
</dbReference>
<dbReference type="AlphaFoldDB" id="A0AAW8R5C1"/>